<dbReference type="InterPro" id="IPR004090">
    <property type="entry name" value="Chemotax_Me-accpt_rcpt"/>
</dbReference>
<dbReference type="PRINTS" id="PR00260">
    <property type="entry name" value="CHEMTRNSDUCR"/>
</dbReference>
<dbReference type="Proteomes" id="UP000774804">
    <property type="component" value="Unassembled WGS sequence"/>
</dbReference>
<dbReference type="GO" id="GO:0004888">
    <property type="term" value="F:transmembrane signaling receptor activity"/>
    <property type="evidence" value="ECO:0007669"/>
    <property type="project" value="InterPro"/>
</dbReference>
<feature type="domain" description="Methyl-accepting transducer" evidence="4">
    <location>
        <begin position="1"/>
        <end position="164"/>
    </location>
</feature>
<dbReference type="PANTHER" id="PTHR32089">
    <property type="entry name" value="METHYL-ACCEPTING CHEMOTAXIS PROTEIN MCPB"/>
    <property type="match status" value="1"/>
</dbReference>
<reference evidence="5" key="1">
    <citation type="submission" date="2018-10" db="EMBL/GenBank/DDBJ databases">
        <title>Effector identification in a new, highly contiguous assembly of the strawberry crown rot pathogen Phytophthora cactorum.</title>
        <authorList>
            <person name="Armitage A.D."/>
            <person name="Nellist C.F."/>
            <person name="Bates H."/>
            <person name="Vickerstaff R.J."/>
            <person name="Harrison R.J."/>
        </authorList>
    </citation>
    <scope>NUCLEOTIDE SEQUENCE</scope>
    <source>
        <strain evidence="5">4032</strain>
    </source>
</reference>
<organism evidence="5 6">
    <name type="scientific">Phytophthora cactorum</name>
    <dbReference type="NCBI Taxonomy" id="29920"/>
    <lineage>
        <taxon>Eukaryota</taxon>
        <taxon>Sar</taxon>
        <taxon>Stramenopiles</taxon>
        <taxon>Oomycota</taxon>
        <taxon>Peronosporomycetes</taxon>
        <taxon>Peronosporales</taxon>
        <taxon>Peronosporaceae</taxon>
        <taxon>Phytophthora</taxon>
    </lineage>
</organism>
<evidence type="ECO:0000259" key="4">
    <source>
        <dbReference type="PROSITE" id="PS50111"/>
    </source>
</evidence>
<keyword evidence="1 3" id="KW-0807">Transducer</keyword>
<dbReference type="PROSITE" id="PS50111">
    <property type="entry name" value="CHEMOTAXIS_TRANSDUC_2"/>
    <property type="match status" value="1"/>
</dbReference>
<dbReference type="Gene3D" id="1.10.287.950">
    <property type="entry name" value="Methyl-accepting chemotaxis protein"/>
    <property type="match status" value="1"/>
</dbReference>
<comment type="similarity">
    <text evidence="2">Belongs to the methyl-accepting chemotaxis (MCP) protein family.</text>
</comment>
<gene>
    <name evidence="5" type="ORF">PC115_g24667</name>
</gene>
<evidence type="ECO:0000256" key="1">
    <source>
        <dbReference type="ARBA" id="ARBA00023224"/>
    </source>
</evidence>
<dbReference type="AlphaFoldDB" id="A0A8T1A8X8"/>
<dbReference type="GO" id="GO:0006935">
    <property type="term" value="P:chemotaxis"/>
    <property type="evidence" value="ECO:0007669"/>
    <property type="project" value="InterPro"/>
</dbReference>
<dbReference type="SUPFAM" id="SSF58104">
    <property type="entry name" value="Methyl-accepting chemotaxis protein (MCP) signaling domain"/>
    <property type="match status" value="1"/>
</dbReference>
<evidence type="ECO:0000256" key="3">
    <source>
        <dbReference type="PROSITE-ProRule" id="PRU00284"/>
    </source>
</evidence>
<sequence>RVGESITLLAEKSQKIEDIVGMIRGIASQTNLLALNASIEAARAGEHGRGFAVVAEEVRKLAEQSSDSAQDIIVLLDEIQAASRQSVSEVTSAEQGIEQQVAAVHEMRESFTRIKQSIDGIDSQLQLVSSATTELDDSSGKIAEVISSVAAMSEQSAASTEEVASSTQEQFNYITSISERSNELAQHANALYEEVKKFKI</sequence>
<feature type="non-terminal residue" evidence="5">
    <location>
        <position position="1"/>
    </location>
</feature>
<proteinExistence type="inferred from homology"/>
<dbReference type="SMART" id="SM00283">
    <property type="entry name" value="MA"/>
    <property type="match status" value="1"/>
</dbReference>
<dbReference type="GO" id="GO:0016020">
    <property type="term" value="C:membrane"/>
    <property type="evidence" value="ECO:0007669"/>
    <property type="project" value="InterPro"/>
</dbReference>
<dbReference type="EMBL" id="RCMI01003525">
    <property type="protein sequence ID" value="KAG2872203.1"/>
    <property type="molecule type" value="Genomic_DNA"/>
</dbReference>
<evidence type="ECO:0000313" key="6">
    <source>
        <dbReference type="Proteomes" id="UP000774804"/>
    </source>
</evidence>
<name>A0A8T1A8X8_9STRA</name>
<evidence type="ECO:0000256" key="2">
    <source>
        <dbReference type="ARBA" id="ARBA00029447"/>
    </source>
</evidence>
<dbReference type="PANTHER" id="PTHR32089:SF112">
    <property type="entry name" value="LYSOZYME-LIKE PROTEIN-RELATED"/>
    <property type="match status" value="1"/>
</dbReference>
<comment type="caution">
    <text evidence="5">The sequence shown here is derived from an EMBL/GenBank/DDBJ whole genome shotgun (WGS) entry which is preliminary data.</text>
</comment>
<dbReference type="GO" id="GO:0007165">
    <property type="term" value="P:signal transduction"/>
    <property type="evidence" value="ECO:0007669"/>
    <property type="project" value="UniProtKB-KW"/>
</dbReference>
<protein>
    <recommendedName>
        <fullName evidence="4">Methyl-accepting transducer domain-containing protein</fullName>
    </recommendedName>
</protein>
<dbReference type="Pfam" id="PF00015">
    <property type="entry name" value="MCPsignal"/>
    <property type="match status" value="1"/>
</dbReference>
<accession>A0A8T1A8X8</accession>
<dbReference type="InterPro" id="IPR004089">
    <property type="entry name" value="MCPsignal_dom"/>
</dbReference>
<evidence type="ECO:0000313" key="5">
    <source>
        <dbReference type="EMBL" id="KAG2872203.1"/>
    </source>
</evidence>